<dbReference type="Pfam" id="PF18658">
    <property type="entry name" value="zf-C2H2_12"/>
    <property type="match status" value="1"/>
</dbReference>
<feature type="domain" description="SPIN-DOC-like zinc-finger" evidence="3">
    <location>
        <begin position="697"/>
        <end position="738"/>
    </location>
</feature>
<keyword evidence="1" id="KW-0694">RNA-binding</keyword>
<dbReference type="EMBL" id="CP092863">
    <property type="protein sequence ID" value="UYV62210.1"/>
    <property type="molecule type" value="Genomic_DNA"/>
</dbReference>
<dbReference type="InterPro" id="IPR057596">
    <property type="entry name" value="RDRP_core"/>
</dbReference>
<name>A0ABY6K336_9ARAC</name>
<evidence type="ECO:0000256" key="1">
    <source>
        <dbReference type="RuleBase" id="RU363098"/>
    </source>
</evidence>
<keyword evidence="5" id="KW-1185">Reference proteome</keyword>
<evidence type="ECO:0000313" key="4">
    <source>
        <dbReference type="EMBL" id="UYV62210.1"/>
    </source>
</evidence>
<evidence type="ECO:0000259" key="2">
    <source>
        <dbReference type="Pfam" id="PF05183"/>
    </source>
</evidence>
<sequence length="759" mass="88645">MNMIVLGHLGEQPGIVVKLEYCLKMCCSNQPPWSPCWNLDWWNQVSHQRSMCLDHKEDAFECISDSVWGFIKADGSIYASQYQSFEGEGWGMMECHMRFLVRVFPSQKIFTKEGAHDISSKFIRFLQCHLLTGGQKETSFQELASFPELAEYKFYQTFDFSYNMRCFSPVEFDHHEVLREMGKLLDQFRPCEAPIWIKFLELPGFWVNPDKVRHCSIPVKDFSLGTFVLPNHFVRHFHSLKVTERNYIDFCHDQRKIRLNFKCSHKCSCQISKGNYRLTLNYDQISKLIVSHGYNEIYITYFYPPPLFKENINKNGRKTYNEFQRETSFPCEICYKGANFCPKKILGNTTTLCLVIPDRDTTKNVLDRLRQLLESSIEIIYCNVEIQPKISSTAINLDDFETVDLCFKCRYISMSVFKVNYQVKDQAQFVIPAAQNFLHSLKSYEANHLALQRCLSYIFTLIQKGEFFDFFFCFEQMYKGYSMESNWESSKDILFLPKLIMTPYRKIYLPFQQHAPNRILRKYSGGLFLVVSLREENLETLHTIIFHRDYNNFVGRHFGREIKSGIKIGSYNFKFLASSSSQVRDHSFYMYCMCNGSPSADDIRRWIQVDSIAGTTAKKLARMGQCFSSLEAVLPLNFPCQVETTPDIRTGAYTFTDGIGMVSTDIANKTFVFNMSSSKPSGSKTKRKIADEHRNFQEKWELEYFCSEVKDKIICLICNNAISVPKLYNIKRHYEQHKSKLKRHILDQKIIYFANISAG</sequence>
<dbReference type="PANTHER" id="PTHR23079:SF55">
    <property type="entry name" value="RNA-DIRECTED RNA POLYMERASE"/>
    <property type="match status" value="1"/>
</dbReference>
<keyword evidence="1" id="KW-0548">Nucleotidyltransferase</keyword>
<keyword evidence="1" id="KW-0696">RNA-directed RNA polymerase</keyword>
<gene>
    <name evidence="4" type="ORF">LAZ67_1008233</name>
</gene>
<comment type="similarity">
    <text evidence="1">Belongs to the RdRP family.</text>
</comment>
<organism evidence="4 5">
    <name type="scientific">Cordylochernes scorpioides</name>
    <dbReference type="NCBI Taxonomy" id="51811"/>
    <lineage>
        <taxon>Eukaryota</taxon>
        <taxon>Metazoa</taxon>
        <taxon>Ecdysozoa</taxon>
        <taxon>Arthropoda</taxon>
        <taxon>Chelicerata</taxon>
        <taxon>Arachnida</taxon>
        <taxon>Pseudoscorpiones</taxon>
        <taxon>Cheliferoidea</taxon>
        <taxon>Chernetidae</taxon>
        <taxon>Cordylochernes</taxon>
    </lineage>
</organism>
<dbReference type="InterPro" id="IPR007855">
    <property type="entry name" value="RDRP"/>
</dbReference>
<feature type="domain" description="RDRP core" evidence="2">
    <location>
        <begin position="502"/>
        <end position="670"/>
    </location>
</feature>
<evidence type="ECO:0000313" key="5">
    <source>
        <dbReference type="Proteomes" id="UP001235939"/>
    </source>
</evidence>
<accession>A0ABY6K336</accession>
<dbReference type="Pfam" id="PF05183">
    <property type="entry name" value="RdRP"/>
    <property type="match status" value="1"/>
</dbReference>
<reference evidence="4 5" key="1">
    <citation type="submission" date="2022-01" db="EMBL/GenBank/DDBJ databases">
        <title>A chromosomal length assembly of Cordylochernes scorpioides.</title>
        <authorList>
            <person name="Zeh D."/>
            <person name="Zeh J."/>
        </authorList>
    </citation>
    <scope>NUCLEOTIDE SEQUENCE [LARGE SCALE GENOMIC DNA]</scope>
    <source>
        <strain evidence="4">IN4F17</strain>
        <tissue evidence="4">Whole Body</tissue>
    </source>
</reference>
<dbReference type="Proteomes" id="UP001235939">
    <property type="component" value="Chromosome 01"/>
</dbReference>
<keyword evidence="1" id="KW-0808">Transferase</keyword>
<proteinExistence type="inferred from homology"/>
<evidence type="ECO:0000259" key="3">
    <source>
        <dbReference type="Pfam" id="PF18658"/>
    </source>
</evidence>
<comment type="catalytic activity">
    <reaction evidence="1">
        <text>RNA(n) + a ribonucleoside 5'-triphosphate = RNA(n+1) + diphosphate</text>
        <dbReference type="Rhea" id="RHEA:21248"/>
        <dbReference type="Rhea" id="RHEA-COMP:14527"/>
        <dbReference type="Rhea" id="RHEA-COMP:17342"/>
        <dbReference type="ChEBI" id="CHEBI:33019"/>
        <dbReference type="ChEBI" id="CHEBI:61557"/>
        <dbReference type="ChEBI" id="CHEBI:140395"/>
        <dbReference type="EC" id="2.7.7.48"/>
    </reaction>
</comment>
<dbReference type="EC" id="2.7.7.48" evidence="1"/>
<protein>
    <recommendedName>
        <fullName evidence="1">RNA-dependent RNA polymerase</fullName>
        <ecNumber evidence="1">2.7.7.48</ecNumber>
    </recommendedName>
</protein>
<dbReference type="PANTHER" id="PTHR23079">
    <property type="entry name" value="RNA-DEPENDENT RNA POLYMERASE"/>
    <property type="match status" value="1"/>
</dbReference>
<dbReference type="InterPro" id="IPR040647">
    <property type="entry name" value="SPIN-DOC_Znf-C2H2"/>
</dbReference>